<evidence type="ECO:0000313" key="8">
    <source>
        <dbReference type="Proteomes" id="UP000009168"/>
    </source>
</evidence>
<dbReference type="InterPro" id="IPR015424">
    <property type="entry name" value="PyrdxlP-dep_Trfase"/>
</dbReference>
<keyword evidence="4" id="KW-0808">Transferase</keyword>
<dbReference type="InterPro" id="IPR015421">
    <property type="entry name" value="PyrdxlP-dep_Trfase_major"/>
</dbReference>
<accession>I7MFG9</accession>
<dbReference type="RefSeq" id="XP_001020118.1">
    <property type="nucleotide sequence ID" value="XM_001020118.1"/>
</dbReference>
<dbReference type="EMBL" id="GG662634">
    <property type="protein sequence ID" value="EAR99873.1"/>
    <property type="molecule type" value="Genomic_DNA"/>
</dbReference>
<dbReference type="Gene3D" id="3.90.1150.10">
    <property type="entry name" value="Aspartate Aminotransferase, domain 1"/>
    <property type="match status" value="1"/>
</dbReference>
<reference evidence="8" key="1">
    <citation type="journal article" date="2006" name="PLoS Biol.">
        <title>Macronuclear genome sequence of the ciliate Tetrahymena thermophila, a model eukaryote.</title>
        <authorList>
            <person name="Eisen J.A."/>
            <person name="Coyne R.S."/>
            <person name="Wu M."/>
            <person name="Wu D."/>
            <person name="Thiagarajan M."/>
            <person name="Wortman J.R."/>
            <person name="Badger J.H."/>
            <person name="Ren Q."/>
            <person name="Amedeo P."/>
            <person name="Jones K.M."/>
            <person name="Tallon L.J."/>
            <person name="Delcher A.L."/>
            <person name="Salzberg S.L."/>
            <person name="Silva J.C."/>
            <person name="Haas B.J."/>
            <person name="Majoros W.H."/>
            <person name="Farzad M."/>
            <person name="Carlton J.M."/>
            <person name="Smith R.K. Jr."/>
            <person name="Garg J."/>
            <person name="Pearlman R.E."/>
            <person name="Karrer K.M."/>
            <person name="Sun L."/>
            <person name="Manning G."/>
            <person name="Elde N.C."/>
            <person name="Turkewitz A.P."/>
            <person name="Asai D.J."/>
            <person name="Wilkes D.E."/>
            <person name="Wang Y."/>
            <person name="Cai H."/>
            <person name="Collins K."/>
            <person name="Stewart B.A."/>
            <person name="Lee S.R."/>
            <person name="Wilamowska K."/>
            <person name="Weinberg Z."/>
            <person name="Ruzzo W.L."/>
            <person name="Wloga D."/>
            <person name="Gaertig J."/>
            <person name="Frankel J."/>
            <person name="Tsao C.-C."/>
            <person name="Gorovsky M.A."/>
            <person name="Keeling P.J."/>
            <person name="Waller R.F."/>
            <person name="Patron N.J."/>
            <person name="Cherry J.M."/>
            <person name="Stover N.A."/>
            <person name="Krieger C.J."/>
            <person name="del Toro C."/>
            <person name="Ryder H.F."/>
            <person name="Williamson S.C."/>
            <person name="Barbeau R.A."/>
            <person name="Hamilton E.P."/>
            <person name="Orias E."/>
        </authorList>
    </citation>
    <scope>NUCLEOTIDE SEQUENCE [LARGE SCALE GENOMIC DNA]</scope>
    <source>
        <strain evidence="8">SB210</strain>
    </source>
</reference>
<dbReference type="InterPro" id="IPR051326">
    <property type="entry name" value="Kynurenine-oxoglutarate_AT"/>
</dbReference>
<protein>
    <submittedName>
        <fullName evidence="7">Class I/II aminotransferase</fullName>
    </submittedName>
</protein>
<dbReference type="SUPFAM" id="SSF53383">
    <property type="entry name" value="PLP-dependent transferases"/>
    <property type="match status" value="1"/>
</dbReference>
<feature type="domain" description="Aminotransferase class I/classII large" evidence="6">
    <location>
        <begin position="30"/>
        <end position="425"/>
    </location>
</feature>
<dbReference type="CDD" id="cd00609">
    <property type="entry name" value="AAT_like"/>
    <property type="match status" value="1"/>
</dbReference>
<dbReference type="GO" id="GO:0016212">
    <property type="term" value="F:kynurenine-oxoglutarate transaminase activity"/>
    <property type="evidence" value="ECO:0007669"/>
    <property type="project" value="TreeGrafter"/>
</dbReference>
<dbReference type="InterPro" id="IPR015422">
    <property type="entry name" value="PyrdxlP-dep_Trfase_small"/>
</dbReference>
<dbReference type="PANTHER" id="PTHR43807">
    <property type="entry name" value="FI04487P"/>
    <property type="match status" value="1"/>
</dbReference>
<comment type="cofactor">
    <cofactor evidence="1">
        <name>pyridoxal 5'-phosphate</name>
        <dbReference type="ChEBI" id="CHEBI:597326"/>
    </cofactor>
</comment>
<proteinExistence type="inferred from homology"/>
<evidence type="ECO:0000259" key="6">
    <source>
        <dbReference type="Pfam" id="PF00155"/>
    </source>
</evidence>
<name>I7MFG9_TETTS</name>
<dbReference type="GO" id="GO:0005737">
    <property type="term" value="C:cytoplasm"/>
    <property type="evidence" value="ECO:0007669"/>
    <property type="project" value="TreeGrafter"/>
</dbReference>
<dbReference type="eggNOG" id="KOG0257">
    <property type="taxonomic scope" value="Eukaryota"/>
</dbReference>
<dbReference type="Proteomes" id="UP000009168">
    <property type="component" value="Unassembled WGS sequence"/>
</dbReference>
<dbReference type="Gene3D" id="3.40.640.10">
    <property type="entry name" value="Type I PLP-dependent aspartate aminotransferase-like (Major domain)"/>
    <property type="match status" value="1"/>
</dbReference>
<evidence type="ECO:0000256" key="4">
    <source>
        <dbReference type="ARBA" id="ARBA00022679"/>
    </source>
</evidence>
<dbReference type="OMA" id="SQGANQY"/>
<dbReference type="Pfam" id="PF00155">
    <property type="entry name" value="Aminotran_1_2"/>
    <property type="match status" value="1"/>
</dbReference>
<evidence type="ECO:0000256" key="3">
    <source>
        <dbReference type="ARBA" id="ARBA00022576"/>
    </source>
</evidence>
<dbReference type="PANTHER" id="PTHR43807:SF20">
    <property type="entry name" value="FI04487P"/>
    <property type="match status" value="1"/>
</dbReference>
<comment type="similarity">
    <text evidence="2">Belongs to the class-I pyridoxal-phosphate-dependent aminotransferase family.</text>
</comment>
<keyword evidence="8" id="KW-1185">Reference proteome</keyword>
<evidence type="ECO:0000256" key="1">
    <source>
        <dbReference type="ARBA" id="ARBA00001933"/>
    </source>
</evidence>
<dbReference type="FunFam" id="3.40.640.10:FF:000024">
    <property type="entry name" value="Kynurenine--oxoglutarate transaminase 3"/>
    <property type="match status" value="1"/>
</dbReference>
<sequence>MSQINPSNNIKPLLQPTIIQSIVRLAIDQKAINLASGFPDWDTPQFVTKSIANASTSGENQYCLPGGHPILRQQIAATYSKSLGIEINPEKNVFVGQGASGVIFDIYTALLNPGDEVIIFDPHYEFLSKEAKLVGAVVRHCSLEQPRDLENGVWTINFDQFKSLFNERTKIVLINTPHNPTGKIFTKEELNQISQIIQMYPQVVVIADEVYEHLTFDNKSLNRVCQTPGLTDRTLSVYSMGKTFSCTGWRVGFAIGPEELIKYAIAAHSYTCYSINRPAQVGIANCLRIAENNYEGFQNYYSYFRNIFENNRNKLIENFNLLESLDLKLNKPEGGYFLIGSFEKFATKIPLRYFYKDYMNVINGDQEIGIQYEKLDNPEVSLDVAFSTYMAVEKKVAVIPLSSFYGQATNDFKSYQGRYLFRIALCRKEQSYQDAINRLKESS</sequence>
<evidence type="ECO:0000256" key="5">
    <source>
        <dbReference type="ARBA" id="ARBA00022898"/>
    </source>
</evidence>
<dbReference type="InterPro" id="IPR004839">
    <property type="entry name" value="Aminotransferase_I/II_large"/>
</dbReference>
<keyword evidence="3 7" id="KW-0032">Aminotransferase</keyword>
<dbReference type="GO" id="GO:0030170">
    <property type="term" value="F:pyridoxal phosphate binding"/>
    <property type="evidence" value="ECO:0007669"/>
    <property type="project" value="InterPro"/>
</dbReference>
<dbReference type="STRING" id="312017.I7MFG9"/>
<dbReference type="HOGENOM" id="CLU_017584_4_0_1"/>
<dbReference type="KEGG" id="tet:TTHERM_00661540"/>
<gene>
    <name evidence="7" type="ORF">TTHERM_00661540</name>
</gene>
<evidence type="ECO:0000313" key="7">
    <source>
        <dbReference type="EMBL" id="EAR99873.1"/>
    </source>
</evidence>
<keyword evidence="5" id="KW-0663">Pyridoxal phosphate</keyword>
<dbReference type="InParanoid" id="I7MFG9"/>
<evidence type="ECO:0000256" key="2">
    <source>
        <dbReference type="ARBA" id="ARBA00007441"/>
    </source>
</evidence>
<dbReference type="OrthoDB" id="2414662at2759"/>
<dbReference type="GeneID" id="7835928"/>
<dbReference type="AlphaFoldDB" id="I7MFG9"/>
<organism evidence="7 8">
    <name type="scientific">Tetrahymena thermophila (strain SB210)</name>
    <dbReference type="NCBI Taxonomy" id="312017"/>
    <lineage>
        <taxon>Eukaryota</taxon>
        <taxon>Sar</taxon>
        <taxon>Alveolata</taxon>
        <taxon>Ciliophora</taxon>
        <taxon>Intramacronucleata</taxon>
        <taxon>Oligohymenophorea</taxon>
        <taxon>Hymenostomatida</taxon>
        <taxon>Tetrahymenina</taxon>
        <taxon>Tetrahymenidae</taxon>
        <taxon>Tetrahymena</taxon>
    </lineage>
</organism>